<dbReference type="PANTHER" id="PTHR22999:SF23">
    <property type="entry name" value="SORTING NEXIN-16"/>
    <property type="match status" value="1"/>
</dbReference>
<evidence type="ECO:0000313" key="6">
    <source>
        <dbReference type="EMBL" id="KAK8951608.1"/>
    </source>
</evidence>
<dbReference type="Gene3D" id="3.30.1520.10">
    <property type="entry name" value="Phox-like domain"/>
    <property type="match status" value="1"/>
</dbReference>
<comment type="caution">
    <text evidence="6">The sequence shown here is derived from an EMBL/GenBank/DDBJ whole genome shotgun (WGS) entry which is preliminary data.</text>
</comment>
<dbReference type="PANTHER" id="PTHR22999">
    <property type="entry name" value="PX SERINE/THREONINE KINASE PXK"/>
    <property type="match status" value="1"/>
</dbReference>
<dbReference type="AlphaFoldDB" id="A0AAP0BV24"/>
<feature type="domain" description="PXA" evidence="5">
    <location>
        <begin position="105"/>
        <end position="288"/>
    </location>
</feature>
<dbReference type="Pfam" id="PF02194">
    <property type="entry name" value="PXA"/>
    <property type="match status" value="1"/>
</dbReference>
<sequence length="1014" mass="114991">MKPMNTFLDVVEEAKVRTVFWAICVFGISYFLSHTSKSMLMNFPISILILAAFRYLSYEVEIHWKVRAVRRKSYLSHLSKQQLSVDDPHHSMVKTASRWGKKIDSPAVEAAINDFINKILQDFVVDLWYSSITPDKEAPELIRTIILDVLGEISGRIKELNLVELLTRDMVDLIGNQLDLYRKGQSKIGTDIMGTLSFEERDEKLKLHLIASRELHPALISPDFEYKVLQQMIGGVLAVVLRPEEAQCPLVRCISRELLTCLVMEPIMNLATPVYVNEFIEYIFLSNNGSARTEVSYSSPEATYTGQGDKVPQANISILEPERSRAVSSTQPSDLVKSKADRVASGLQHGHQTMSEEGIPLPIQPRAAEWAHVLEAATKRRTQVLAPENLENMWTKGRNYEKKTAKLIQKEVTSGSGKINSVTMISDIHVRDTMKELSSKANKSSADLIREESKGFHPNDEPEETIKSLESTNQLKRSSSTSDMDTRCNFRSGENIIYKDYYGSNFSKHMEELSAELVSHGDVSSYIPKLNCRVVGAYFEKLGSKSFAVYSIAVTDSQKESWIVKRRYRNFERLHRKLKEIRNYSLSLPPKRFLSSSIDDYFVHQRCILLDKYLQDLLAIANIAEQHEVWDFLSDSSKNYSFGKSTSVMKTLAVNMDDAVDDIVRQFKRKVVGPSPSLAGSSTQAEHSVLQARDNATSLSWNEETKKLSPSYSNIETSHSVSDDDTHEEDRSSVLASGWHSDNELKGLPPRITKYDEESNSLVSQNSKELDQFKRINLDNFSTSNNSVASDNMEYLARIPPEWTPTNVSVPLLNLVDNVFQLNRRGWLRRQVFWISKQILQLMMEDAIDDWILRQIHWLRRDEIIALGIHWVQDILWPNGTFFIKFGSSKENANGVGFNQKSAQSRSQYSEKSGGASSFELQLEAARRASDVKKMILGGAPTALVGLIGHRQYKHCAKDVYYFLQSSVCLKQLGYSMLELVIVSIFPELRNLIIEIHQKSQTNQAAALAKFDSV</sequence>
<keyword evidence="2" id="KW-0963">Cytoplasm</keyword>
<protein>
    <submittedName>
        <fullName evidence="6">Uncharacterized protein</fullName>
    </submittedName>
</protein>
<feature type="region of interest" description="Disordered" evidence="3">
    <location>
        <begin position="710"/>
        <end position="748"/>
    </location>
</feature>
<dbReference type="Proteomes" id="UP001418222">
    <property type="component" value="Unassembled WGS sequence"/>
</dbReference>
<dbReference type="PROSITE" id="PS50195">
    <property type="entry name" value="PX"/>
    <property type="match status" value="1"/>
</dbReference>
<feature type="compositionally biased region" description="Basic and acidic residues" evidence="3">
    <location>
        <begin position="721"/>
        <end position="732"/>
    </location>
</feature>
<proteinExistence type="predicted"/>
<name>A0AAP0BV24_9ASPA</name>
<gene>
    <name evidence="6" type="ORF">KSP39_PZI003607</name>
</gene>
<dbReference type="GO" id="GO:0035091">
    <property type="term" value="F:phosphatidylinositol binding"/>
    <property type="evidence" value="ECO:0007669"/>
    <property type="project" value="InterPro"/>
</dbReference>
<dbReference type="InterPro" id="IPR051837">
    <property type="entry name" value="SortingNexin/PXDomain-PKLike"/>
</dbReference>
<dbReference type="InterPro" id="IPR003114">
    <property type="entry name" value="Phox_assoc"/>
</dbReference>
<dbReference type="SUPFAM" id="SSF64268">
    <property type="entry name" value="PX domain"/>
    <property type="match status" value="1"/>
</dbReference>
<evidence type="ECO:0000259" key="5">
    <source>
        <dbReference type="PROSITE" id="PS51207"/>
    </source>
</evidence>
<evidence type="ECO:0000256" key="1">
    <source>
        <dbReference type="ARBA" id="ARBA00004496"/>
    </source>
</evidence>
<dbReference type="Pfam" id="PF00787">
    <property type="entry name" value="PX"/>
    <property type="match status" value="1"/>
</dbReference>
<dbReference type="Pfam" id="PF08628">
    <property type="entry name" value="Nexin_C"/>
    <property type="match status" value="1"/>
</dbReference>
<evidence type="ECO:0000313" key="7">
    <source>
        <dbReference type="Proteomes" id="UP001418222"/>
    </source>
</evidence>
<accession>A0AAP0BV24</accession>
<organism evidence="6 7">
    <name type="scientific">Platanthera zijinensis</name>
    <dbReference type="NCBI Taxonomy" id="2320716"/>
    <lineage>
        <taxon>Eukaryota</taxon>
        <taxon>Viridiplantae</taxon>
        <taxon>Streptophyta</taxon>
        <taxon>Embryophyta</taxon>
        <taxon>Tracheophyta</taxon>
        <taxon>Spermatophyta</taxon>
        <taxon>Magnoliopsida</taxon>
        <taxon>Liliopsida</taxon>
        <taxon>Asparagales</taxon>
        <taxon>Orchidaceae</taxon>
        <taxon>Orchidoideae</taxon>
        <taxon>Orchideae</taxon>
        <taxon>Orchidinae</taxon>
        <taxon>Platanthera</taxon>
    </lineage>
</organism>
<feature type="compositionally biased region" description="Polar residues" evidence="3">
    <location>
        <begin position="710"/>
        <end position="720"/>
    </location>
</feature>
<dbReference type="InterPro" id="IPR001683">
    <property type="entry name" value="PX_dom"/>
</dbReference>
<evidence type="ECO:0000256" key="3">
    <source>
        <dbReference type="SAM" id="MobiDB-lite"/>
    </source>
</evidence>
<feature type="domain" description="PX" evidence="4">
    <location>
        <begin position="528"/>
        <end position="640"/>
    </location>
</feature>
<feature type="region of interest" description="Disordered" evidence="3">
    <location>
        <begin position="437"/>
        <end position="486"/>
    </location>
</feature>
<comment type="subcellular location">
    <subcellularLocation>
        <location evidence="1">Cytoplasm</location>
    </subcellularLocation>
</comment>
<dbReference type="SMART" id="SM00312">
    <property type="entry name" value="PX"/>
    <property type="match status" value="1"/>
</dbReference>
<feature type="compositionally biased region" description="Basic and acidic residues" evidence="3">
    <location>
        <begin position="448"/>
        <end position="467"/>
    </location>
</feature>
<feature type="compositionally biased region" description="Polar residues" evidence="3">
    <location>
        <begin position="468"/>
        <end position="483"/>
    </location>
</feature>
<keyword evidence="7" id="KW-1185">Reference proteome</keyword>
<dbReference type="PROSITE" id="PS51207">
    <property type="entry name" value="PXA"/>
    <property type="match status" value="1"/>
</dbReference>
<reference evidence="6 7" key="1">
    <citation type="journal article" date="2022" name="Nat. Plants">
        <title>Genomes of leafy and leafless Platanthera orchids illuminate the evolution of mycoheterotrophy.</title>
        <authorList>
            <person name="Li M.H."/>
            <person name="Liu K.W."/>
            <person name="Li Z."/>
            <person name="Lu H.C."/>
            <person name="Ye Q.L."/>
            <person name="Zhang D."/>
            <person name="Wang J.Y."/>
            <person name="Li Y.F."/>
            <person name="Zhong Z.M."/>
            <person name="Liu X."/>
            <person name="Yu X."/>
            <person name="Liu D.K."/>
            <person name="Tu X.D."/>
            <person name="Liu B."/>
            <person name="Hao Y."/>
            <person name="Liao X.Y."/>
            <person name="Jiang Y.T."/>
            <person name="Sun W.H."/>
            <person name="Chen J."/>
            <person name="Chen Y.Q."/>
            <person name="Ai Y."/>
            <person name="Zhai J.W."/>
            <person name="Wu S.S."/>
            <person name="Zhou Z."/>
            <person name="Hsiao Y.Y."/>
            <person name="Wu W.L."/>
            <person name="Chen Y.Y."/>
            <person name="Lin Y.F."/>
            <person name="Hsu J.L."/>
            <person name="Li C.Y."/>
            <person name="Wang Z.W."/>
            <person name="Zhao X."/>
            <person name="Zhong W.Y."/>
            <person name="Ma X.K."/>
            <person name="Ma L."/>
            <person name="Huang J."/>
            <person name="Chen G.Z."/>
            <person name="Huang M.Z."/>
            <person name="Huang L."/>
            <person name="Peng D.H."/>
            <person name="Luo Y.B."/>
            <person name="Zou S.Q."/>
            <person name="Chen S.P."/>
            <person name="Lan S."/>
            <person name="Tsai W.C."/>
            <person name="Van de Peer Y."/>
            <person name="Liu Z.J."/>
        </authorList>
    </citation>
    <scope>NUCLEOTIDE SEQUENCE [LARGE SCALE GENOMIC DNA]</scope>
    <source>
        <strain evidence="6">Lor287</strain>
    </source>
</reference>
<dbReference type="InterPro" id="IPR036871">
    <property type="entry name" value="PX_dom_sf"/>
</dbReference>
<dbReference type="InterPro" id="IPR013937">
    <property type="entry name" value="Sorting_nexin_C"/>
</dbReference>
<dbReference type="GO" id="GO:0016020">
    <property type="term" value="C:membrane"/>
    <property type="evidence" value="ECO:0007669"/>
    <property type="project" value="UniProtKB-ARBA"/>
</dbReference>
<evidence type="ECO:0000259" key="4">
    <source>
        <dbReference type="PROSITE" id="PS50195"/>
    </source>
</evidence>
<dbReference type="GO" id="GO:0005768">
    <property type="term" value="C:endosome"/>
    <property type="evidence" value="ECO:0007669"/>
    <property type="project" value="UniProtKB-ARBA"/>
</dbReference>
<dbReference type="SMART" id="SM00313">
    <property type="entry name" value="PXA"/>
    <property type="match status" value="1"/>
</dbReference>
<dbReference type="EMBL" id="JBBWWQ010000003">
    <property type="protein sequence ID" value="KAK8951608.1"/>
    <property type="molecule type" value="Genomic_DNA"/>
</dbReference>
<evidence type="ECO:0000256" key="2">
    <source>
        <dbReference type="ARBA" id="ARBA00022490"/>
    </source>
</evidence>